<protein>
    <submittedName>
        <fullName evidence="1">Uncharacterized protein</fullName>
    </submittedName>
</protein>
<name>A0ACC0BLT0_CATRO</name>
<keyword evidence="2" id="KW-1185">Reference proteome</keyword>
<gene>
    <name evidence="1" type="ORF">M9H77_13923</name>
</gene>
<sequence>MQLADGLLIYLSTFDHPFSLHQDSRDLLSTYIKDFEPESIHYNYEEASNPEAQRWEILEEQGVREAAQALHEREAGRERFHEAKRKAEEEAVATGTTVHDDLALTAIVAEGVSLGRFTEQNHLVYIPSPTMLDFVKTAMGIGTSTFFTACTYCRLPMSHEYFCRYAIGKFINRQKRRRNLVIDEN</sequence>
<accession>A0ACC0BLT0</accession>
<evidence type="ECO:0000313" key="2">
    <source>
        <dbReference type="Proteomes" id="UP001060085"/>
    </source>
</evidence>
<organism evidence="1 2">
    <name type="scientific">Catharanthus roseus</name>
    <name type="common">Madagascar periwinkle</name>
    <name type="synonym">Vinca rosea</name>
    <dbReference type="NCBI Taxonomy" id="4058"/>
    <lineage>
        <taxon>Eukaryota</taxon>
        <taxon>Viridiplantae</taxon>
        <taxon>Streptophyta</taxon>
        <taxon>Embryophyta</taxon>
        <taxon>Tracheophyta</taxon>
        <taxon>Spermatophyta</taxon>
        <taxon>Magnoliopsida</taxon>
        <taxon>eudicotyledons</taxon>
        <taxon>Gunneridae</taxon>
        <taxon>Pentapetalae</taxon>
        <taxon>asterids</taxon>
        <taxon>lamiids</taxon>
        <taxon>Gentianales</taxon>
        <taxon>Apocynaceae</taxon>
        <taxon>Rauvolfioideae</taxon>
        <taxon>Vinceae</taxon>
        <taxon>Catharanthinae</taxon>
        <taxon>Catharanthus</taxon>
    </lineage>
</organism>
<reference evidence="2" key="1">
    <citation type="journal article" date="2023" name="Nat. Plants">
        <title>Single-cell RNA sequencing provides a high-resolution roadmap for understanding the multicellular compartmentation of specialized metabolism.</title>
        <authorList>
            <person name="Sun S."/>
            <person name="Shen X."/>
            <person name="Li Y."/>
            <person name="Li Y."/>
            <person name="Wang S."/>
            <person name="Li R."/>
            <person name="Zhang H."/>
            <person name="Shen G."/>
            <person name="Guo B."/>
            <person name="Wei J."/>
            <person name="Xu J."/>
            <person name="St-Pierre B."/>
            <person name="Chen S."/>
            <person name="Sun C."/>
        </authorList>
    </citation>
    <scope>NUCLEOTIDE SEQUENCE [LARGE SCALE GENOMIC DNA]</scope>
</reference>
<comment type="caution">
    <text evidence="1">The sequence shown here is derived from an EMBL/GenBank/DDBJ whole genome shotgun (WGS) entry which is preliminary data.</text>
</comment>
<dbReference type="Proteomes" id="UP001060085">
    <property type="component" value="Linkage Group LG03"/>
</dbReference>
<evidence type="ECO:0000313" key="1">
    <source>
        <dbReference type="EMBL" id="KAI5673559.1"/>
    </source>
</evidence>
<proteinExistence type="predicted"/>
<dbReference type="EMBL" id="CM044703">
    <property type="protein sequence ID" value="KAI5673559.1"/>
    <property type="molecule type" value="Genomic_DNA"/>
</dbReference>